<sequence>SGARRGPGRPGRHVEKEVGPEIDPGARMRVQMLQLK</sequence>
<reference evidence="1 2" key="1">
    <citation type="journal article" date="2018" name="Front. Plant Sci.">
        <title>Red Clover (Trifolium pratense) and Zigzag Clover (T. medium) - A Picture of Genomic Similarities and Differences.</title>
        <authorList>
            <person name="Dluhosova J."/>
            <person name="Istvanek J."/>
            <person name="Nedelnik J."/>
            <person name="Repkova J."/>
        </authorList>
    </citation>
    <scope>NUCLEOTIDE SEQUENCE [LARGE SCALE GENOMIC DNA]</scope>
    <source>
        <strain evidence="2">cv. 10/8</strain>
        <tissue evidence="1">Leaf</tissue>
    </source>
</reference>
<organism evidence="1 2">
    <name type="scientific">Trifolium medium</name>
    <dbReference type="NCBI Taxonomy" id="97028"/>
    <lineage>
        <taxon>Eukaryota</taxon>
        <taxon>Viridiplantae</taxon>
        <taxon>Streptophyta</taxon>
        <taxon>Embryophyta</taxon>
        <taxon>Tracheophyta</taxon>
        <taxon>Spermatophyta</taxon>
        <taxon>Magnoliopsida</taxon>
        <taxon>eudicotyledons</taxon>
        <taxon>Gunneridae</taxon>
        <taxon>Pentapetalae</taxon>
        <taxon>rosids</taxon>
        <taxon>fabids</taxon>
        <taxon>Fabales</taxon>
        <taxon>Fabaceae</taxon>
        <taxon>Papilionoideae</taxon>
        <taxon>50 kb inversion clade</taxon>
        <taxon>NPAAA clade</taxon>
        <taxon>Hologalegina</taxon>
        <taxon>IRL clade</taxon>
        <taxon>Trifolieae</taxon>
        <taxon>Trifolium</taxon>
    </lineage>
</organism>
<keyword evidence="2" id="KW-1185">Reference proteome</keyword>
<protein>
    <submittedName>
        <fullName evidence="1">Uncharacterized protein</fullName>
    </submittedName>
</protein>
<dbReference type="Proteomes" id="UP000265520">
    <property type="component" value="Unassembled WGS sequence"/>
</dbReference>
<dbReference type="EMBL" id="LXQA010066926">
    <property type="protein sequence ID" value="MCI07856.1"/>
    <property type="molecule type" value="Genomic_DNA"/>
</dbReference>
<accession>A0A392P9B7</accession>
<comment type="caution">
    <text evidence="1">The sequence shown here is derived from an EMBL/GenBank/DDBJ whole genome shotgun (WGS) entry which is preliminary data.</text>
</comment>
<name>A0A392P9B7_9FABA</name>
<feature type="non-terminal residue" evidence="1">
    <location>
        <position position="1"/>
    </location>
</feature>
<proteinExistence type="predicted"/>
<dbReference type="AlphaFoldDB" id="A0A392P9B7"/>
<evidence type="ECO:0000313" key="1">
    <source>
        <dbReference type="EMBL" id="MCI07856.1"/>
    </source>
</evidence>
<evidence type="ECO:0000313" key="2">
    <source>
        <dbReference type="Proteomes" id="UP000265520"/>
    </source>
</evidence>